<keyword evidence="1" id="KW-0732">Signal</keyword>
<accession>C0QRP2</accession>
<organism evidence="2 3">
    <name type="scientific">Persephonella marina (strain DSM 14350 / EX-H1)</name>
    <dbReference type="NCBI Taxonomy" id="123214"/>
    <lineage>
        <taxon>Bacteria</taxon>
        <taxon>Pseudomonadati</taxon>
        <taxon>Aquificota</taxon>
        <taxon>Aquificia</taxon>
        <taxon>Aquificales</taxon>
        <taxon>Hydrogenothermaceae</taxon>
        <taxon>Persephonella</taxon>
    </lineage>
</organism>
<evidence type="ECO:0000313" key="2">
    <source>
        <dbReference type="EMBL" id="ACO03941.1"/>
    </source>
</evidence>
<dbReference type="EMBL" id="CP001230">
    <property type="protein sequence ID" value="ACO03941.1"/>
    <property type="molecule type" value="Genomic_DNA"/>
</dbReference>
<dbReference type="InterPro" id="IPR023614">
    <property type="entry name" value="Porin_dom_sf"/>
</dbReference>
<dbReference type="AlphaFoldDB" id="C0QRP2"/>
<dbReference type="KEGG" id="pmx:PERMA_1571"/>
<feature type="signal peptide" evidence="1">
    <location>
        <begin position="1"/>
        <end position="19"/>
    </location>
</feature>
<evidence type="ECO:0000256" key="1">
    <source>
        <dbReference type="SAM" id="SignalP"/>
    </source>
</evidence>
<name>C0QRP2_PERMH</name>
<dbReference type="Proteomes" id="UP000001366">
    <property type="component" value="Chromosome"/>
</dbReference>
<protein>
    <recommendedName>
        <fullName evidence="4">Phosphate-selective porin O and P</fullName>
    </recommendedName>
</protein>
<dbReference type="eggNOG" id="COG3203">
    <property type="taxonomic scope" value="Bacteria"/>
</dbReference>
<dbReference type="SUPFAM" id="SSF56935">
    <property type="entry name" value="Porins"/>
    <property type="match status" value="1"/>
</dbReference>
<gene>
    <name evidence="2" type="ordered locus">PERMA_1571</name>
</gene>
<proteinExistence type="predicted"/>
<evidence type="ECO:0000313" key="3">
    <source>
        <dbReference type="Proteomes" id="UP000001366"/>
    </source>
</evidence>
<dbReference type="RefSeq" id="WP_012676180.1">
    <property type="nucleotide sequence ID" value="NC_012440.1"/>
</dbReference>
<evidence type="ECO:0008006" key="4">
    <source>
        <dbReference type="Google" id="ProtNLM"/>
    </source>
</evidence>
<dbReference type="Gene3D" id="2.40.160.10">
    <property type="entry name" value="Porin"/>
    <property type="match status" value="1"/>
</dbReference>
<reference evidence="2 3" key="1">
    <citation type="journal article" date="2009" name="J. Bacteriol.">
        <title>Complete and draft genome sequences of six members of the Aquificales.</title>
        <authorList>
            <person name="Reysenbach A.L."/>
            <person name="Hamamura N."/>
            <person name="Podar M."/>
            <person name="Griffiths E."/>
            <person name="Ferreira S."/>
            <person name="Hochstein R."/>
            <person name="Heidelberg J."/>
            <person name="Johnson J."/>
            <person name="Mead D."/>
            <person name="Pohorille A."/>
            <person name="Sarmiento M."/>
            <person name="Schweighofer K."/>
            <person name="Seshadri R."/>
            <person name="Voytek M.A."/>
        </authorList>
    </citation>
    <scope>NUCLEOTIDE SEQUENCE [LARGE SCALE GENOMIC DNA]</scope>
    <source>
        <strain evidence="3">DSM 14350 / EX-H1</strain>
    </source>
</reference>
<keyword evidence="3" id="KW-1185">Reference proteome</keyword>
<dbReference type="OrthoDB" id="5289600at2"/>
<dbReference type="STRING" id="123214.PERMA_1571"/>
<dbReference type="HOGENOM" id="CLU_050850_0_0_0"/>
<feature type="chain" id="PRO_5002902543" description="Phosphate-selective porin O and P" evidence="1">
    <location>
        <begin position="20"/>
        <end position="384"/>
    </location>
</feature>
<sequence length="384" mass="44362">MKKVLMSALLIGTFSVASAGEISDPVVKKLLEKGVITEQEALELDNKKTATFSKSKKLKFGGKAYIGYTFTDRNNGSDSGSFEVRRGYFVTKFYFNKKDHVRFTYDISWQYHKEKESEGKEISLKVKHLYLYKDISKIIPGTAFELGIAHTPWLDYEEHSGWWYRSISKTFYEASDGAHLLPSADAGIDFKTKFEYFSAEYGLFDGEGYDHIGRSDKGNKQNRPMIEGRVTWHVLGGGKKKPKPLTQRYANISVHALNSYNHRGSDKDFSVLQLHAVYNQPLFLIAGQYIDASWDDPNAKDNDGKGYSFNFELRPFMKNRIALFGRYDRWDARGNSYDRKMYIYGVAYHMNKYVTWIINGIKTDYENDNTKDYTKYMVTAELHY</sequence>
<dbReference type="PaxDb" id="123214-PERMA_1571"/>